<proteinExistence type="predicted"/>
<reference evidence="1" key="1">
    <citation type="submission" date="2023-01" db="EMBL/GenBank/DDBJ databases">
        <title>Genome assembly of the deep-sea coral Lophelia pertusa.</title>
        <authorList>
            <person name="Herrera S."/>
            <person name="Cordes E."/>
        </authorList>
    </citation>
    <scope>NUCLEOTIDE SEQUENCE</scope>
    <source>
        <strain evidence="1">USNM1676648</strain>
        <tissue evidence="1">Polyp</tissue>
    </source>
</reference>
<keyword evidence="2" id="KW-1185">Reference proteome</keyword>
<gene>
    <name evidence="1" type="ORF">OS493_016019</name>
</gene>
<comment type="caution">
    <text evidence="1">The sequence shown here is derived from an EMBL/GenBank/DDBJ whole genome shotgun (WGS) entry which is preliminary data.</text>
</comment>
<dbReference type="Proteomes" id="UP001163046">
    <property type="component" value="Unassembled WGS sequence"/>
</dbReference>
<dbReference type="AlphaFoldDB" id="A0A9X0A516"/>
<dbReference type="EMBL" id="MU825404">
    <property type="protein sequence ID" value="KAJ7391734.1"/>
    <property type="molecule type" value="Genomic_DNA"/>
</dbReference>
<protein>
    <submittedName>
        <fullName evidence="1">Uncharacterized protein</fullName>
    </submittedName>
</protein>
<evidence type="ECO:0000313" key="1">
    <source>
        <dbReference type="EMBL" id="KAJ7391734.1"/>
    </source>
</evidence>
<evidence type="ECO:0000313" key="2">
    <source>
        <dbReference type="Proteomes" id="UP001163046"/>
    </source>
</evidence>
<sequence length="192" mass="22275">MKVEDLKVGSIIVKPPGKHCWDYTFARVNEVTSKTVRVDILKALYRQEAIHDAIVSKLTDEVEYSIEFPEQTVCSDFKLYDKYNRYCVKKWDLRVGDIISGPDKGQFTDRFHRPKYCHHTNYCRVKAELSDNEVILEKLKVKYKEQENIVLYGWGGQEIGRLFPGLNSWQSRTVVSEITDEADEASFSVVVD</sequence>
<name>A0A9X0A516_9CNID</name>
<organism evidence="1 2">
    <name type="scientific">Desmophyllum pertusum</name>
    <dbReference type="NCBI Taxonomy" id="174260"/>
    <lineage>
        <taxon>Eukaryota</taxon>
        <taxon>Metazoa</taxon>
        <taxon>Cnidaria</taxon>
        <taxon>Anthozoa</taxon>
        <taxon>Hexacorallia</taxon>
        <taxon>Scleractinia</taxon>
        <taxon>Caryophylliina</taxon>
        <taxon>Caryophylliidae</taxon>
        <taxon>Desmophyllum</taxon>
    </lineage>
</organism>
<accession>A0A9X0A516</accession>